<dbReference type="EMBL" id="AP035884">
    <property type="protein sequence ID" value="BFP52705.1"/>
    <property type="molecule type" value="Genomic_DNA"/>
</dbReference>
<name>A0AB33KM58_9ACTN</name>
<dbReference type="AlphaFoldDB" id="A0AB33KM58"/>
<reference evidence="2" key="1">
    <citation type="submission" date="2024-07" db="EMBL/GenBank/DDBJ databases">
        <title>Complete genome sequences of cellulolytic bacteria, Kitasatospora sp. CMC57 and Streptomyces sp. CMC78, isolated from Japanese agricultural soil.</title>
        <authorList>
            <person name="Hashimoto T."/>
            <person name="Ito M."/>
            <person name="Iwamoto M."/>
            <person name="Fukahori D."/>
            <person name="Shoda T."/>
            <person name="Sakoda M."/>
            <person name="Morohoshi T."/>
            <person name="Mitsuboshi M."/>
            <person name="Nishizawa T."/>
        </authorList>
    </citation>
    <scope>NUCLEOTIDE SEQUENCE</scope>
    <source>
        <strain evidence="2">CMC78</strain>
    </source>
</reference>
<feature type="region of interest" description="Disordered" evidence="1">
    <location>
        <begin position="1"/>
        <end position="54"/>
    </location>
</feature>
<dbReference type="KEGG" id="stcm:SCMC78_25120"/>
<proteinExistence type="predicted"/>
<gene>
    <name evidence="2" type="ORF">SCMC78_25120</name>
</gene>
<sequence>MCGAPGPSDGTGWRGCTGTADRPAGGVDRFGRPAGDSLDLDSGDSSYPCDDIHDIDDIYDPVAPKRALRS</sequence>
<organism evidence="2">
    <name type="scientific">Streptomyces sp. CMC78</name>
    <dbReference type="NCBI Taxonomy" id="3231512"/>
    <lineage>
        <taxon>Bacteria</taxon>
        <taxon>Bacillati</taxon>
        <taxon>Actinomycetota</taxon>
        <taxon>Actinomycetes</taxon>
        <taxon>Kitasatosporales</taxon>
        <taxon>Streptomycetaceae</taxon>
        <taxon>Streptomyces</taxon>
    </lineage>
</organism>
<evidence type="ECO:0000256" key="1">
    <source>
        <dbReference type="SAM" id="MobiDB-lite"/>
    </source>
</evidence>
<protein>
    <submittedName>
        <fullName evidence="2">Uncharacterized protein</fullName>
    </submittedName>
</protein>
<accession>A0AB33KM58</accession>
<evidence type="ECO:0000313" key="2">
    <source>
        <dbReference type="EMBL" id="BFP52705.1"/>
    </source>
</evidence>